<gene>
    <name evidence="2" type="ORF">Scep_021378</name>
</gene>
<feature type="region of interest" description="Disordered" evidence="1">
    <location>
        <begin position="270"/>
        <end position="302"/>
    </location>
</feature>
<keyword evidence="3" id="KW-1185">Reference proteome</keyword>
<reference evidence="2 3" key="1">
    <citation type="submission" date="2024-01" db="EMBL/GenBank/DDBJ databases">
        <title>Genome assemblies of Stephania.</title>
        <authorList>
            <person name="Yang L."/>
        </authorList>
    </citation>
    <scope>NUCLEOTIDE SEQUENCE [LARGE SCALE GENOMIC DNA]</scope>
    <source>
        <strain evidence="2">JXDWG</strain>
        <tissue evidence="2">Leaf</tissue>
    </source>
</reference>
<proteinExistence type="predicted"/>
<evidence type="ECO:0000313" key="3">
    <source>
        <dbReference type="Proteomes" id="UP001419268"/>
    </source>
</evidence>
<comment type="caution">
    <text evidence="2">The sequence shown here is derived from an EMBL/GenBank/DDBJ whole genome shotgun (WGS) entry which is preliminary data.</text>
</comment>
<feature type="compositionally biased region" description="Basic residues" evidence="1">
    <location>
        <begin position="292"/>
        <end position="302"/>
    </location>
</feature>
<dbReference type="Proteomes" id="UP001419268">
    <property type="component" value="Unassembled WGS sequence"/>
</dbReference>
<name>A0AAP0I1U4_9MAGN</name>
<sequence length="302" mass="34085">MGLRHVVTRCSTANGRLPPEPAANTQQPPDLPRCTHLSYCKQFLWESEGEKQPLESLKVVVFALCSSIKSLKNECGIYILSRRGGKSHNFIKQLEATAICDWKGSVSLDHLWQLDLGVCSRGRSKIVNRVRCVGLASKETPAYVAKIIGWNCSVGAWARVDNPLILDEDMHIADECKITDYALSGLVPHGDIRILRPSTLVDSHSPIRATYTSFGVVFVESLTSRKAIEEGGHDNDHNEWWPLLKRRMRRTVLWRSLIRVEEATSRVSLADNDGFDQPPFDLPPDTYDTQLKNKKQPRIRRS</sequence>
<dbReference type="AlphaFoldDB" id="A0AAP0I1U4"/>
<evidence type="ECO:0000256" key="1">
    <source>
        <dbReference type="SAM" id="MobiDB-lite"/>
    </source>
</evidence>
<organism evidence="2 3">
    <name type="scientific">Stephania cephalantha</name>
    <dbReference type="NCBI Taxonomy" id="152367"/>
    <lineage>
        <taxon>Eukaryota</taxon>
        <taxon>Viridiplantae</taxon>
        <taxon>Streptophyta</taxon>
        <taxon>Embryophyta</taxon>
        <taxon>Tracheophyta</taxon>
        <taxon>Spermatophyta</taxon>
        <taxon>Magnoliopsida</taxon>
        <taxon>Ranunculales</taxon>
        <taxon>Menispermaceae</taxon>
        <taxon>Menispermoideae</taxon>
        <taxon>Cissampelideae</taxon>
        <taxon>Stephania</taxon>
    </lineage>
</organism>
<dbReference type="EMBL" id="JBBNAG010000009">
    <property type="protein sequence ID" value="KAK9104534.1"/>
    <property type="molecule type" value="Genomic_DNA"/>
</dbReference>
<protein>
    <submittedName>
        <fullName evidence="2">Uncharacterized protein</fullName>
    </submittedName>
</protein>
<accession>A0AAP0I1U4</accession>
<evidence type="ECO:0000313" key="2">
    <source>
        <dbReference type="EMBL" id="KAK9104534.1"/>
    </source>
</evidence>